<comment type="caution">
    <text evidence="1">The sequence shown here is derived from an EMBL/GenBank/DDBJ whole genome shotgun (WGS) entry which is preliminary data.</text>
</comment>
<dbReference type="AlphaFoldDB" id="A0A498HKN8"/>
<name>A0A498HKN8_MALDO</name>
<protein>
    <submittedName>
        <fullName evidence="1">Uncharacterized protein</fullName>
    </submittedName>
</protein>
<evidence type="ECO:0000313" key="1">
    <source>
        <dbReference type="EMBL" id="RXH70864.1"/>
    </source>
</evidence>
<accession>A0A498HKN8</accession>
<organism evidence="1 2">
    <name type="scientific">Malus domestica</name>
    <name type="common">Apple</name>
    <name type="synonym">Pyrus malus</name>
    <dbReference type="NCBI Taxonomy" id="3750"/>
    <lineage>
        <taxon>Eukaryota</taxon>
        <taxon>Viridiplantae</taxon>
        <taxon>Streptophyta</taxon>
        <taxon>Embryophyta</taxon>
        <taxon>Tracheophyta</taxon>
        <taxon>Spermatophyta</taxon>
        <taxon>Magnoliopsida</taxon>
        <taxon>eudicotyledons</taxon>
        <taxon>Gunneridae</taxon>
        <taxon>Pentapetalae</taxon>
        <taxon>rosids</taxon>
        <taxon>fabids</taxon>
        <taxon>Rosales</taxon>
        <taxon>Rosaceae</taxon>
        <taxon>Amygdaloideae</taxon>
        <taxon>Maleae</taxon>
        <taxon>Malus</taxon>
    </lineage>
</organism>
<reference evidence="1 2" key="1">
    <citation type="submission" date="2018-10" db="EMBL/GenBank/DDBJ databases">
        <title>A high-quality apple genome assembly.</title>
        <authorList>
            <person name="Hu J."/>
        </authorList>
    </citation>
    <scope>NUCLEOTIDE SEQUENCE [LARGE SCALE GENOMIC DNA]</scope>
    <source>
        <strain evidence="2">cv. HFTH1</strain>
        <tissue evidence="1">Young leaf</tissue>
    </source>
</reference>
<dbReference type="EMBL" id="RDQH01000342">
    <property type="protein sequence ID" value="RXH70864.1"/>
    <property type="molecule type" value="Genomic_DNA"/>
</dbReference>
<dbReference type="Proteomes" id="UP000290289">
    <property type="component" value="Chromosome 16"/>
</dbReference>
<evidence type="ECO:0000313" key="2">
    <source>
        <dbReference type="Proteomes" id="UP000290289"/>
    </source>
</evidence>
<sequence>MEIKREKKKEKRNKKKMVVKIGLMEENGRGYGRCGEEGLDELLWTVELDSPEAVCGEMNTIVRGTDFWRRLLDKEGWLSTNVLLKMVKGKGELFSTTSWLVDVERVYMPLNLDRH</sequence>
<proteinExistence type="predicted"/>
<keyword evidence="2" id="KW-1185">Reference proteome</keyword>
<gene>
    <name evidence="1" type="ORF">DVH24_015486</name>
</gene>